<keyword evidence="4" id="KW-1185">Reference proteome</keyword>
<keyword evidence="1" id="KW-0863">Zinc-finger</keyword>
<dbReference type="Proteomes" id="UP000655225">
    <property type="component" value="Unassembled WGS sequence"/>
</dbReference>
<accession>A0A834YWQ5</accession>
<organism evidence="3 4">
    <name type="scientific">Tetracentron sinense</name>
    <name type="common">Spur-leaf</name>
    <dbReference type="NCBI Taxonomy" id="13715"/>
    <lineage>
        <taxon>Eukaryota</taxon>
        <taxon>Viridiplantae</taxon>
        <taxon>Streptophyta</taxon>
        <taxon>Embryophyta</taxon>
        <taxon>Tracheophyta</taxon>
        <taxon>Spermatophyta</taxon>
        <taxon>Magnoliopsida</taxon>
        <taxon>Trochodendrales</taxon>
        <taxon>Trochodendraceae</taxon>
        <taxon>Tetracentron</taxon>
    </lineage>
</organism>
<dbReference type="PANTHER" id="PTHR33544">
    <property type="entry name" value="DUF4005 DOMAIN-CONTAINING PROTEIN-RELATED"/>
    <property type="match status" value="1"/>
</dbReference>
<gene>
    <name evidence="3" type="ORF">HHK36_019051</name>
</gene>
<keyword evidence="1" id="KW-0479">Metal-binding</keyword>
<dbReference type="InterPro" id="IPR001878">
    <property type="entry name" value="Znf_CCHC"/>
</dbReference>
<evidence type="ECO:0000313" key="3">
    <source>
        <dbReference type="EMBL" id="KAF8395110.1"/>
    </source>
</evidence>
<dbReference type="InterPro" id="IPR040344">
    <property type="entry name" value="At3g17950-like"/>
</dbReference>
<dbReference type="OrthoDB" id="1666382at2759"/>
<protein>
    <recommendedName>
        <fullName evidence="2">CCHC-type domain-containing protein</fullName>
    </recommendedName>
</protein>
<feature type="domain" description="CCHC-type" evidence="2">
    <location>
        <begin position="200"/>
        <end position="215"/>
    </location>
</feature>
<keyword evidence="1" id="KW-0862">Zinc</keyword>
<dbReference type="SMART" id="SM00343">
    <property type="entry name" value="ZnF_C2HC"/>
    <property type="match status" value="2"/>
</dbReference>
<evidence type="ECO:0000313" key="4">
    <source>
        <dbReference type="Proteomes" id="UP000655225"/>
    </source>
</evidence>
<reference evidence="3 4" key="1">
    <citation type="submission" date="2020-04" db="EMBL/GenBank/DDBJ databases">
        <title>Plant Genome Project.</title>
        <authorList>
            <person name="Zhang R.-G."/>
        </authorList>
    </citation>
    <scope>NUCLEOTIDE SEQUENCE [LARGE SCALE GENOMIC DNA]</scope>
    <source>
        <strain evidence="3">YNK0</strain>
        <tissue evidence="3">Leaf</tissue>
    </source>
</reference>
<dbReference type="PANTHER" id="PTHR33544:SF5">
    <property type="entry name" value="DUF4005 DOMAIN-CONTAINING PROTEIN"/>
    <property type="match status" value="1"/>
</dbReference>
<name>A0A834YWQ5_TETSI</name>
<dbReference type="PROSITE" id="PS50158">
    <property type="entry name" value="ZF_CCHC"/>
    <property type="match status" value="1"/>
</dbReference>
<evidence type="ECO:0000259" key="2">
    <source>
        <dbReference type="PROSITE" id="PS50158"/>
    </source>
</evidence>
<dbReference type="Pfam" id="PF14223">
    <property type="entry name" value="Retrotran_gag_2"/>
    <property type="match status" value="1"/>
</dbReference>
<dbReference type="InterPro" id="IPR036875">
    <property type="entry name" value="Znf_CCHC_sf"/>
</dbReference>
<dbReference type="AlphaFoldDB" id="A0A834YWQ5"/>
<evidence type="ECO:0000256" key="1">
    <source>
        <dbReference type="PROSITE-ProRule" id="PRU00047"/>
    </source>
</evidence>
<dbReference type="GO" id="GO:0003676">
    <property type="term" value="F:nucleic acid binding"/>
    <property type="evidence" value="ECO:0007669"/>
    <property type="project" value="InterPro"/>
</dbReference>
<sequence>MSSDKSDPFLVRFNGKNYSAWAFHFKIFVKGKDLWGHVDGSNPAPDKNKDKDQPAKWEVKDAQIMAWILGSVESNIILNLRPSKTAAEMWTYLKKLYSQHNTARWFQLEYDLANLQQDNLSISDFYTSFMNLWVEYTDIVYATLPPEGRSSVQSVHETTKRDQFLKKLRSEFEGTRSTSVPVAYAAQGKPRGRDMSTVQCFCCKGFGHFASNCPKKFCNYCKKDGHIIKESTLTQSAPVQPVTPEMIQQMIISAFSALRLSATGDVSPSLTNVFVSPGLTTNLVSVGQLVDNDCKVEFTKSGCVVQDQQSGKMIARGPKEFNASCVDELEVKLKEDGWPLGLQPLNMRVGLVRDRDFSGSMSFNTLLTGSPSSSSDSSSDLDTESTGSFFHDKSITLGSLIGVSNILELPGRSVRGKRAEALRGKKSYRSKTWFFSLCSKASEDVKSMNNPPSLGHFLEAERRAVNNYRWSESPIIYEPDEFAQARPLSESNSLFINDRIAPPRSSPWIGSDAGRGPGEGLDHGNGYGVPVLLSCMCGQPTH</sequence>
<dbReference type="GO" id="GO:0008270">
    <property type="term" value="F:zinc ion binding"/>
    <property type="evidence" value="ECO:0007669"/>
    <property type="project" value="UniProtKB-KW"/>
</dbReference>
<proteinExistence type="predicted"/>
<dbReference type="SUPFAM" id="SSF57756">
    <property type="entry name" value="Retrovirus zinc finger-like domains"/>
    <property type="match status" value="1"/>
</dbReference>
<dbReference type="EMBL" id="JABCRI010000013">
    <property type="protein sequence ID" value="KAF8395110.1"/>
    <property type="molecule type" value="Genomic_DNA"/>
</dbReference>
<comment type="caution">
    <text evidence="3">The sequence shown here is derived from an EMBL/GenBank/DDBJ whole genome shotgun (WGS) entry which is preliminary data.</text>
</comment>
<dbReference type="Gene3D" id="4.10.60.10">
    <property type="entry name" value="Zinc finger, CCHC-type"/>
    <property type="match status" value="1"/>
</dbReference>